<keyword evidence="1" id="KW-0812">Transmembrane</keyword>
<sequence>MFASMDLKALQAEAQARRISTRGKNAVQLRKELEQFEGLESARARRQRWLGYGLVFVLVVVALSLGVSWLIDRVKSAGPPPIGEVAAGLSEGDVETQVAATVAAMQVGEPTISATAESSGDEIQAPLVMQATPTPWPSFQIAEKQVASVPAGYTAVGDFSVCLDASGTACHQNYDDDALTTVVMTWDAPGFIRLDFGNGWLEHVSDAQVFVSAQLSDGCRDGCKAVYNLHWPMTQADLAGVKDTTGGSVPSEIQNLYEVSQSLPAASAQVEPSQVVGEIQGLTAVTEFTGEWLLPSWAEVVSSDVLAAAQLQAVTADVQAWMMPEELPLVPPDVLTYQNPPDDCVDRDNPQDSCSTMRLQPISYKQVAVAPGQLLRMTGDAISIRWSDTEDLLVKRPDGDEKHDLWLVLNQSSSEVEVDINAPYGSDRSWYTATSGWTPALLDELLRQAIQDFNLQYRDEEDFASTPVPNCEDPEGCTYSNIRAVIVLDDQVLTYTAKWFEQLDPHWEAFAPGRYQR</sequence>
<evidence type="ECO:0000313" key="3">
    <source>
        <dbReference type="Proteomes" id="UP000179069"/>
    </source>
</evidence>
<organism evidence="2 3">
    <name type="scientific">Candidatus Chisholmbacteria bacterium RIFCSPHIGHO2_01_FULL_49_18</name>
    <dbReference type="NCBI Taxonomy" id="1797590"/>
    <lineage>
        <taxon>Bacteria</taxon>
        <taxon>Candidatus Chisholmiibacteriota</taxon>
    </lineage>
</organism>
<protein>
    <submittedName>
        <fullName evidence="2">Uncharacterized protein</fullName>
    </submittedName>
</protein>
<name>A0A1G1VL33_9BACT</name>
<keyword evidence="1" id="KW-0472">Membrane</keyword>
<evidence type="ECO:0000313" key="2">
    <source>
        <dbReference type="EMBL" id="OGY16113.1"/>
    </source>
</evidence>
<dbReference type="AlphaFoldDB" id="A0A1G1VL33"/>
<gene>
    <name evidence="2" type="ORF">A2785_00815</name>
</gene>
<reference evidence="2 3" key="1">
    <citation type="journal article" date="2016" name="Nat. Commun.">
        <title>Thousands of microbial genomes shed light on interconnected biogeochemical processes in an aquifer system.</title>
        <authorList>
            <person name="Anantharaman K."/>
            <person name="Brown C.T."/>
            <person name="Hug L.A."/>
            <person name="Sharon I."/>
            <person name="Castelle C.J."/>
            <person name="Probst A.J."/>
            <person name="Thomas B.C."/>
            <person name="Singh A."/>
            <person name="Wilkins M.J."/>
            <person name="Karaoz U."/>
            <person name="Brodie E.L."/>
            <person name="Williams K.H."/>
            <person name="Hubbard S.S."/>
            <person name="Banfield J.F."/>
        </authorList>
    </citation>
    <scope>NUCLEOTIDE SEQUENCE [LARGE SCALE GENOMIC DNA]</scope>
</reference>
<comment type="caution">
    <text evidence="2">The sequence shown here is derived from an EMBL/GenBank/DDBJ whole genome shotgun (WGS) entry which is preliminary data.</text>
</comment>
<dbReference type="EMBL" id="MHCI01000019">
    <property type="protein sequence ID" value="OGY16113.1"/>
    <property type="molecule type" value="Genomic_DNA"/>
</dbReference>
<evidence type="ECO:0000256" key="1">
    <source>
        <dbReference type="SAM" id="Phobius"/>
    </source>
</evidence>
<proteinExistence type="predicted"/>
<keyword evidence="1" id="KW-1133">Transmembrane helix</keyword>
<accession>A0A1G1VL33</accession>
<feature type="transmembrane region" description="Helical" evidence="1">
    <location>
        <begin position="49"/>
        <end position="71"/>
    </location>
</feature>
<dbReference type="Proteomes" id="UP000179069">
    <property type="component" value="Unassembled WGS sequence"/>
</dbReference>